<evidence type="ECO:0000259" key="5">
    <source>
        <dbReference type="Pfam" id="PF24842"/>
    </source>
</evidence>
<dbReference type="VEuPathDB" id="FungiDB:HGUI_03014"/>
<gene>
    <name evidence="6" type="ORF">HGUI_03014</name>
</gene>
<reference evidence="7" key="1">
    <citation type="submission" date="2016-11" db="EMBL/GenBank/DDBJ databases">
        <authorList>
            <person name="Guldener U."/>
        </authorList>
    </citation>
    <scope>NUCLEOTIDE SEQUENCE [LARGE SCALE GENOMIC DNA]</scope>
</reference>
<feature type="compositionally biased region" description="Basic and acidic residues" evidence="3">
    <location>
        <begin position="361"/>
        <end position="372"/>
    </location>
</feature>
<organism evidence="6 7">
    <name type="scientific">Hanseniaspora guilliermondii</name>
    <dbReference type="NCBI Taxonomy" id="56406"/>
    <lineage>
        <taxon>Eukaryota</taxon>
        <taxon>Fungi</taxon>
        <taxon>Dikarya</taxon>
        <taxon>Ascomycota</taxon>
        <taxon>Saccharomycotina</taxon>
        <taxon>Saccharomycetes</taxon>
        <taxon>Saccharomycodales</taxon>
        <taxon>Saccharomycodaceae</taxon>
        <taxon>Hanseniaspora</taxon>
    </lineage>
</organism>
<dbReference type="InterPro" id="IPR055417">
    <property type="entry name" value="UFD1_N1"/>
</dbReference>
<dbReference type="GO" id="GO:0006511">
    <property type="term" value="P:ubiquitin-dependent protein catabolic process"/>
    <property type="evidence" value="ECO:0007669"/>
    <property type="project" value="InterPro"/>
</dbReference>
<comment type="similarity">
    <text evidence="1">Belongs to the UFD1 family.</text>
</comment>
<sequence length="372" mass="42595">MFNTFPSFNQGMQFNYMPESSEFKENYRMYPISYLPNSVSTEKRKSLNNSGKIILPPSALTKLSFLEISYPMLFEIQSNVSFKLTNAGVLEFIAEEGRIYIPDWMIDQLEAPITSTVTVKSVSLPKASFVKLEPQSVDFLEIENPKIVLERCLRNYSALKVDDIIHIDFNDNVYKIKITDLKPNPQGSCIVETDLVTDFDPPKGYVEPDYKKMQEDKLREEEEKRKNMPEKDPGINSMSKRLFIPALNKPLIGTAVFKNDGVRLNGKKVDNEKDTKKVIDNIKTHNELKDFADKTEIKPFDLEDGVLFFGFPYVPPKKGNTDDEDSLNNNFVGKGQKLKKKNKRKINRQGNNDSNTDINGDPEHETRKSPKT</sequence>
<proteinExistence type="inferred from homology"/>
<feature type="region of interest" description="Disordered" evidence="3">
    <location>
        <begin position="213"/>
        <end position="237"/>
    </location>
</feature>
<evidence type="ECO:0000256" key="1">
    <source>
        <dbReference type="ARBA" id="ARBA00006043"/>
    </source>
</evidence>
<dbReference type="EMBL" id="FQNF01000065">
    <property type="protein sequence ID" value="SGZ40814.1"/>
    <property type="molecule type" value="Genomic_DNA"/>
</dbReference>
<feature type="compositionally biased region" description="Basic and acidic residues" evidence="3">
    <location>
        <begin position="213"/>
        <end position="233"/>
    </location>
</feature>
<dbReference type="GO" id="GO:0034098">
    <property type="term" value="C:VCP-NPL4-UFD1 AAA ATPase complex"/>
    <property type="evidence" value="ECO:0007669"/>
    <property type="project" value="TreeGrafter"/>
</dbReference>
<dbReference type="Proteomes" id="UP000183365">
    <property type="component" value="Unassembled WGS sequence"/>
</dbReference>
<dbReference type="Pfam" id="PF03152">
    <property type="entry name" value="UFD1_N1"/>
    <property type="match status" value="1"/>
</dbReference>
<evidence type="ECO:0000256" key="3">
    <source>
        <dbReference type="SAM" id="MobiDB-lite"/>
    </source>
</evidence>
<feature type="compositionally biased region" description="Basic residues" evidence="3">
    <location>
        <begin position="336"/>
        <end position="347"/>
    </location>
</feature>
<dbReference type="GO" id="GO:0031593">
    <property type="term" value="F:polyubiquitin modification-dependent protein binding"/>
    <property type="evidence" value="ECO:0007669"/>
    <property type="project" value="TreeGrafter"/>
</dbReference>
<evidence type="ECO:0000259" key="4">
    <source>
        <dbReference type="Pfam" id="PF03152"/>
    </source>
</evidence>
<protein>
    <submittedName>
        <fullName evidence="6">Related to Ubiquitin fusion degradation protein 1</fullName>
    </submittedName>
</protein>
<dbReference type="AlphaFoldDB" id="A0A1L0FMM9"/>
<dbReference type="PANTHER" id="PTHR12555:SF13">
    <property type="entry name" value="UBIQUITIN RECOGNITION FACTOR IN ER-ASSOCIATED DEGRADATION PROTEIN 1"/>
    <property type="match status" value="1"/>
</dbReference>
<dbReference type="InterPro" id="IPR042299">
    <property type="entry name" value="Ufd1-like_Nn"/>
</dbReference>
<feature type="domain" description="Ubiquitin fusion degradation protein UFD1 N-terminal subdomain 2" evidence="5">
    <location>
        <begin position="126"/>
        <end position="202"/>
    </location>
</feature>
<keyword evidence="7" id="KW-1185">Reference proteome</keyword>
<feature type="region of interest" description="Disordered" evidence="3">
    <location>
        <begin position="318"/>
        <end position="372"/>
    </location>
</feature>
<accession>A0A1L0FMM9</accession>
<dbReference type="InterPro" id="IPR004854">
    <property type="entry name" value="Ufd1-like"/>
</dbReference>
<keyword evidence="2" id="KW-0833">Ubl conjugation pathway</keyword>
<dbReference type="PANTHER" id="PTHR12555">
    <property type="entry name" value="UBIQUITIN FUSION DEGRADATON PROTEIN 1"/>
    <property type="match status" value="1"/>
</dbReference>
<dbReference type="GO" id="GO:0036503">
    <property type="term" value="P:ERAD pathway"/>
    <property type="evidence" value="ECO:0007669"/>
    <property type="project" value="TreeGrafter"/>
</dbReference>
<evidence type="ECO:0000313" key="7">
    <source>
        <dbReference type="Proteomes" id="UP000183365"/>
    </source>
</evidence>
<feature type="domain" description="Ubiquitin fusion degradation protein UFD1 N-terminal subdomain 1" evidence="4">
    <location>
        <begin position="23"/>
        <end position="125"/>
    </location>
</feature>
<evidence type="ECO:0000313" key="6">
    <source>
        <dbReference type="EMBL" id="SGZ40814.1"/>
    </source>
</evidence>
<dbReference type="Pfam" id="PF24842">
    <property type="entry name" value="UFD1_N2"/>
    <property type="match status" value="1"/>
</dbReference>
<evidence type="ECO:0000256" key="2">
    <source>
        <dbReference type="ARBA" id="ARBA00022786"/>
    </source>
</evidence>
<dbReference type="Gene3D" id="2.40.40.50">
    <property type="entry name" value="Ubiquitin fusion degradation protein UFD1, N-terminal domain"/>
    <property type="match status" value="1"/>
</dbReference>
<dbReference type="Gene3D" id="3.10.330.10">
    <property type="match status" value="1"/>
</dbReference>
<dbReference type="OrthoDB" id="422728at2759"/>
<dbReference type="InterPro" id="IPR055418">
    <property type="entry name" value="UFD1_N2"/>
</dbReference>
<name>A0A1L0FMM9_9ASCO</name>